<name>A0A1Y2G0G9_9BASI</name>
<dbReference type="Proteomes" id="UP000193467">
    <property type="component" value="Unassembled WGS sequence"/>
</dbReference>
<feature type="region of interest" description="Disordered" evidence="1">
    <location>
        <begin position="329"/>
        <end position="387"/>
    </location>
</feature>
<accession>A0A1Y2G0G9</accession>
<dbReference type="EMBL" id="MCGR01000004">
    <property type="protein sequence ID" value="ORY90144.1"/>
    <property type="molecule type" value="Genomic_DNA"/>
</dbReference>
<evidence type="ECO:0000256" key="1">
    <source>
        <dbReference type="SAM" id="MobiDB-lite"/>
    </source>
</evidence>
<evidence type="ECO:0000259" key="2">
    <source>
        <dbReference type="PROSITE" id="PS50035"/>
    </source>
</evidence>
<proteinExistence type="predicted"/>
<dbReference type="AlphaFoldDB" id="A0A1Y2G0G9"/>
<gene>
    <name evidence="3" type="ORF">BCR35DRAFT_287370</name>
</gene>
<dbReference type="PROSITE" id="PS50035">
    <property type="entry name" value="PLD"/>
    <property type="match status" value="1"/>
</dbReference>
<keyword evidence="4" id="KW-1185">Reference proteome</keyword>
<feature type="compositionally biased region" description="Polar residues" evidence="1">
    <location>
        <begin position="333"/>
        <end position="347"/>
    </location>
</feature>
<dbReference type="InterPro" id="IPR001736">
    <property type="entry name" value="PLipase_D/transphosphatidylase"/>
</dbReference>
<dbReference type="InterPro" id="IPR025202">
    <property type="entry name" value="PLD-like_dom"/>
</dbReference>
<dbReference type="STRING" id="106004.A0A1Y2G0G9"/>
<reference evidence="3 4" key="1">
    <citation type="submission" date="2016-07" db="EMBL/GenBank/DDBJ databases">
        <title>Pervasive Adenine N6-methylation of Active Genes in Fungi.</title>
        <authorList>
            <consortium name="DOE Joint Genome Institute"/>
            <person name="Mondo S.J."/>
            <person name="Dannebaum R.O."/>
            <person name="Kuo R.C."/>
            <person name="Labutti K."/>
            <person name="Haridas S."/>
            <person name="Kuo A."/>
            <person name="Salamov A."/>
            <person name="Ahrendt S.R."/>
            <person name="Lipzen A."/>
            <person name="Sullivan W."/>
            <person name="Andreopoulos W.B."/>
            <person name="Clum A."/>
            <person name="Lindquist E."/>
            <person name="Daum C."/>
            <person name="Ramamoorthy G.K."/>
            <person name="Gryganskyi A."/>
            <person name="Culley D."/>
            <person name="Magnuson J.K."/>
            <person name="James T.Y."/>
            <person name="O'Malley M.A."/>
            <person name="Stajich J.E."/>
            <person name="Spatafora J.W."/>
            <person name="Visel A."/>
            <person name="Grigoriev I.V."/>
        </authorList>
    </citation>
    <scope>NUCLEOTIDE SEQUENCE [LARGE SCALE GENOMIC DNA]</scope>
    <source>
        <strain evidence="3 4">62-1032</strain>
    </source>
</reference>
<dbReference type="InParanoid" id="A0A1Y2G0G9"/>
<comment type="caution">
    <text evidence="3">The sequence shown here is derived from an EMBL/GenBank/DDBJ whole genome shotgun (WGS) entry which is preliminary data.</text>
</comment>
<dbReference type="CDD" id="cd00138">
    <property type="entry name" value="PLDc_SF"/>
    <property type="match status" value="1"/>
</dbReference>
<feature type="domain" description="PLD phosphodiesterase" evidence="2">
    <location>
        <begin position="229"/>
        <end position="256"/>
    </location>
</feature>
<dbReference type="GO" id="GO:0032049">
    <property type="term" value="P:cardiolipin biosynthetic process"/>
    <property type="evidence" value="ECO:0007669"/>
    <property type="project" value="UniProtKB-ARBA"/>
</dbReference>
<organism evidence="3 4">
    <name type="scientific">Leucosporidium creatinivorum</name>
    <dbReference type="NCBI Taxonomy" id="106004"/>
    <lineage>
        <taxon>Eukaryota</taxon>
        <taxon>Fungi</taxon>
        <taxon>Dikarya</taxon>
        <taxon>Basidiomycota</taxon>
        <taxon>Pucciniomycotina</taxon>
        <taxon>Microbotryomycetes</taxon>
        <taxon>Leucosporidiales</taxon>
        <taxon>Leucosporidium</taxon>
    </lineage>
</organism>
<dbReference type="SUPFAM" id="SSF56024">
    <property type="entry name" value="Phospholipase D/nuclease"/>
    <property type="match status" value="2"/>
</dbReference>
<dbReference type="Gene3D" id="3.30.870.10">
    <property type="entry name" value="Endonuclease Chain A"/>
    <property type="match status" value="2"/>
</dbReference>
<protein>
    <recommendedName>
        <fullName evidence="2">PLD phosphodiesterase domain-containing protein</fullName>
    </recommendedName>
</protein>
<dbReference type="Pfam" id="PF13091">
    <property type="entry name" value="PLDc_2"/>
    <property type="match status" value="1"/>
</dbReference>
<dbReference type="OrthoDB" id="9997422at2759"/>
<evidence type="ECO:0000313" key="3">
    <source>
        <dbReference type="EMBL" id="ORY90144.1"/>
    </source>
</evidence>
<evidence type="ECO:0000313" key="4">
    <source>
        <dbReference type="Proteomes" id="UP000193467"/>
    </source>
</evidence>
<sequence length="634" mass="69939">MLSDSLVKLIADSETVTTKLAASPSSAVEDVVRQLHPQEHGVTRLLHKLTLHKKVKINNGEPTKEELDQVATLGNFPSRPSDLFLKIYLEVLRTLEKDPLAGLVSPSLIASSGVVPLSIISPIPTIIGHYADCIVRAEREIFFATNFWESSDSASTIVRAFKELSRRVGERGSPKVVVKLVYDRGTPKQVVKTHQLVGPDEYSGERVQLPRPEEIPNVQLEVLNYHVPPVGTFHSKYCIIDRKIALLNSNNIQDRVNVEMMTHIEGPIVEAFYDMALLSWNEQMNPPLPLLADPPVPRKTYDFGNDHSRIKEKDIEGERASARSLLGEHHQYADSTSEAPKGSTSFDADNEAEVARVHESVTTEEGINKYLNTGTPADATEPASSSVADFRPHVLHSPHEPVPMALVNRRPHGRPGHDDTNAPQNAAWLAAFAHAQSSVFIQTPTFNAPLVVDAALASVKRGVEVTIFADLGFNDEGELLPFQGGTNEMVATDMYKRLGSDEKAKNLLRWYWYTGKDQSKPLNAIKKERNCHVKLMIVDGSVGIQGNGNQDVQSWYHSQEINVLIDSELICREWAEAIRSNQNTHLHGELQKDGIWRDGDGQPLPGATGGPKGPFKSLIGVKGAIQRVRGEGGF</sequence>
<dbReference type="PANTHER" id="PTHR21248">
    <property type="entry name" value="CARDIOLIPIN SYNTHASE"/>
    <property type="match status" value="1"/>
</dbReference>
<dbReference type="PANTHER" id="PTHR21248:SF22">
    <property type="entry name" value="PHOSPHOLIPASE D"/>
    <property type="match status" value="1"/>
</dbReference>
<dbReference type="GO" id="GO:0030572">
    <property type="term" value="F:phosphatidyltransferase activity"/>
    <property type="evidence" value="ECO:0007669"/>
    <property type="project" value="UniProtKB-ARBA"/>
</dbReference>